<keyword evidence="1" id="KW-0812">Transmembrane</keyword>
<organism evidence="2 3">
    <name type="scientific">Uabimicrobium amorphum</name>
    <dbReference type="NCBI Taxonomy" id="2596890"/>
    <lineage>
        <taxon>Bacteria</taxon>
        <taxon>Pseudomonadati</taxon>
        <taxon>Planctomycetota</taxon>
        <taxon>Candidatus Uabimicrobiia</taxon>
        <taxon>Candidatus Uabimicrobiales</taxon>
        <taxon>Candidatus Uabimicrobiaceae</taxon>
        <taxon>Candidatus Uabimicrobium</taxon>
    </lineage>
</organism>
<dbReference type="AlphaFoldDB" id="A0A5S9F2R0"/>
<dbReference type="Proteomes" id="UP000326354">
    <property type="component" value="Chromosome"/>
</dbReference>
<evidence type="ECO:0000313" key="3">
    <source>
        <dbReference type="Proteomes" id="UP000326354"/>
    </source>
</evidence>
<reference evidence="2 3" key="1">
    <citation type="submission" date="2019-08" db="EMBL/GenBank/DDBJ databases">
        <title>Complete genome sequence of Candidatus Uab amorphum.</title>
        <authorList>
            <person name="Shiratori T."/>
            <person name="Suzuki S."/>
            <person name="Kakizawa Y."/>
            <person name="Ishida K."/>
        </authorList>
    </citation>
    <scope>NUCLEOTIDE SEQUENCE [LARGE SCALE GENOMIC DNA]</scope>
    <source>
        <strain evidence="2 3">SRT547</strain>
    </source>
</reference>
<accession>A0A5S9F2R0</accession>
<dbReference type="EMBL" id="AP019860">
    <property type="protein sequence ID" value="BBM82624.1"/>
    <property type="molecule type" value="Genomic_DNA"/>
</dbReference>
<proteinExistence type="predicted"/>
<keyword evidence="1" id="KW-0472">Membrane</keyword>
<dbReference type="RefSeq" id="WP_151966860.1">
    <property type="nucleotide sequence ID" value="NZ_AP019860.1"/>
</dbReference>
<keyword evidence="3" id="KW-1185">Reference proteome</keyword>
<gene>
    <name evidence="2" type="ORF">UABAM_00967</name>
</gene>
<evidence type="ECO:0000256" key="1">
    <source>
        <dbReference type="SAM" id="Phobius"/>
    </source>
</evidence>
<feature type="transmembrane region" description="Helical" evidence="1">
    <location>
        <begin position="7"/>
        <end position="27"/>
    </location>
</feature>
<sequence>MKMNKKIIVASSCVILFAVVFVFYISIKFSKKDLRMITYEVTTFKKIKNALAKKNDKIEKLKGKNKIPSVKYETQKIKYTTQDKILMEKIIDVLNASSPGRNHKCASLAKITLYYASKKIVIDCLSGHNSGYYEYRYNGWLYKMNEAKFFALRDAMEKNF</sequence>
<name>A0A5S9F2R0_UABAM</name>
<protein>
    <submittedName>
        <fullName evidence="2">Uncharacterized protein</fullName>
    </submittedName>
</protein>
<keyword evidence="1" id="KW-1133">Transmembrane helix</keyword>
<evidence type="ECO:0000313" key="2">
    <source>
        <dbReference type="EMBL" id="BBM82624.1"/>
    </source>
</evidence>
<dbReference type="KEGG" id="uam:UABAM_00967"/>